<dbReference type="GO" id="GO:0055085">
    <property type="term" value="P:transmembrane transport"/>
    <property type="evidence" value="ECO:0007669"/>
    <property type="project" value="InterPro"/>
</dbReference>
<feature type="transmembrane region" description="Helical" evidence="7">
    <location>
        <begin position="132"/>
        <end position="157"/>
    </location>
</feature>
<evidence type="ECO:0000313" key="10">
    <source>
        <dbReference type="Proteomes" id="UP000681075"/>
    </source>
</evidence>
<feature type="transmembrane region" description="Helical" evidence="7">
    <location>
        <begin position="286"/>
        <end position="307"/>
    </location>
</feature>
<dbReference type="PANTHER" id="PTHR43163">
    <property type="entry name" value="DIPEPTIDE TRANSPORT SYSTEM PERMEASE PROTEIN DPPB-RELATED"/>
    <property type="match status" value="1"/>
</dbReference>
<dbReference type="InterPro" id="IPR045621">
    <property type="entry name" value="BPD_transp_1_N"/>
</dbReference>
<keyword evidence="10" id="KW-1185">Reference proteome</keyword>
<sequence>MLRHVLFRLAGSLPTLLLVSLLVFCLLRLMSGDPAALLVGDLASAEELQRVRAQLGLDQPLPLQYLAWLNTVLHGNLGVSLMTDQPVLPTLLHRFGVTAQIVLPAFVIAAMLAVPAGILAARLQGRAADSAIVLLATLTISMPSFWIGMLLILLFGVELGWLPTMGFAPISNGFTVWAEHAVMPITTLALIETAILVRLIRASAIEVLRQDYVDYARAKGLGERTILLRHVLRNVLSPTVTMLGLILGSLLSGTTVTETLFGIPGLGSFLVEAIYARDYPTIQGTLLFVILLYTAINLAIDLLYPLIDPRVRLR</sequence>
<name>A0A8S8XCY8_9PROT</name>
<dbReference type="PANTHER" id="PTHR43163:SF6">
    <property type="entry name" value="DIPEPTIDE TRANSPORT SYSTEM PERMEASE PROTEIN DPPB-RELATED"/>
    <property type="match status" value="1"/>
</dbReference>
<evidence type="ECO:0000256" key="7">
    <source>
        <dbReference type="RuleBase" id="RU363032"/>
    </source>
</evidence>
<evidence type="ECO:0000313" key="9">
    <source>
        <dbReference type="EMBL" id="GIL39120.1"/>
    </source>
</evidence>
<feature type="transmembrane region" description="Helical" evidence="7">
    <location>
        <begin position="101"/>
        <end position="120"/>
    </location>
</feature>
<dbReference type="Proteomes" id="UP000681075">
    <property type="component" value="Unassembled WGS sequence"/>
</dbReference>
<dbReference type="RefSeq" id="WP_420242218.1">
    <property type="nucleotide sequence ID" value="NZ_BOPV01000001.1"/>
</dbReference>
<evidence type="ECO:0000256" key="2">
    <source>
        <dbReference type="ARBA" id="ARBA00022448"/>
    </source>
</evidence>
<comment type="subcellular location">
    <subcellularLocation>
        <location evidence="1 7">Cell membrane</location>
        <topology evidence="1 7">Multi-pass membrane protein</topology>
    </subcellularLocation>
</comment>
<evidence type="ECO:0000259" key="8">
    <source>
        <dbReference type="PROSITE" id="PS50928"/>
    </source>
</evidence>
<feature type="transmembrane region" description="Helical" evidence="7">
    <location>
        <begin position="177"/>
        <end position="200"/>
    </location>
</feature>
<evidence type="ECO:0000256" key="6">
    <source>
        <dbReference type="ARBA" id="ARBA00023136"/>
    </source>
</evidence>
<dbReference type="Gene3D" id="1.10.3720.10">
    <property type="entry name" value="MetI-like"/>
    <property type="match status" value="1"/>
</dbReference>
<dbReference type="EMBL" id="BOPV01000001">
    <property type="protein sequence ID" value="GIL39120.1"/>
    <property type="molecule type" value="Genomic_DNA"/>
</dbReference>
<keyword evidence="5 7" id="KW-1133">Transmembrane helix</keyword>
<comment type="caution">
    <text evidence="9">The sequence shown here is derived from an EMBL/GenBank/DDBJ whole genome shotgun (WGS) entry which is preliminary data.</text>
</comment>
<dbReference type="InterPro" id="IPR035906">
    <property type="entry name" value="MetI-like_sf"/>
</dbReference>
<protein>
    <submittedName>
        <fullName evidence="9">Peptide ABC transporter permease</fullName>
    </submittedName>
</protein>
<dbReference type="Pfam" id="PF19300">
    <property type="entry name" value="BPD_transp_1_N"/>
    <property type="match status" value="1"/>
</dbReference>
<keyword evidence="3" id="KW-1003">Cell membrane</keyword>
<keyword evidence="2 7" id="KW-0813">Transport</keyword>
<dbReference type="AlphaFoldDB" id="A0A8S8XCY8"/>
<organism evidence="9 10">
    <name type="scientific">Roseiterribacter gracilis</name>
    <dbReference type="NCBI Taxonomy" id="2812848"/>
    <lineage>
        <taxon>Bacteria</taxon>
        <taxon>Pseudomonadati</taxon>
        <taxon>Pseudomonadota</taxon>
        <taxon>Alphaproteobacteria</taxon>
        <taxon>Rhodospirillales</taxon>
        <taxon>Roseiterribacteraceae</taxon>
        <taxon>Roseiterribacter</taxon>
    </lineage>
</organism>
<dbReference type="InterPro" id="IPR000515">
    <property type="entry name" value="MetI-like"/>
</dbReference>
<dbReference type="GO" id="GO:0005886">
    <property type="term" value="C:plasma membrane"/>
    <property type="evidence" value="ECO:0007669"/>
    <property type="project" value="UniProtKB-SubCell"/>
</dbReference>
<evidence type="ECO:0000256" key="4">
    <source>
        <dbReference type="ARBA" id="ARBA00022692"/>
    </source>
</evidence>
<keyword evidence="6 7" id="KW-0472">Membrane</keyword>
<dbReference type="CDD" id="cd06261">
    <property type="entry name" value="TM_PBP2"/>
    <property type="match status" value="1"/>
</dbReference>
<feature type="domain" description="ABC transmembrane type-1" evidence="8">
    <location>
        <begin position="95"/>
        <end position="304"/>
    </location>
</feature>
<evidence type="ECO:0000256" key="3">
    <source>
        <dbReference type="ARBA" id="ARBA00022475"/>
    </source>
</evidence>
<gene>
    <name evidence="9" type="ORF">TMPK1_13570</name>
</gene>
<evidence type="ECO:0000256" key="1">
    <source>
        <dbReference type="ARBA" id="ARBA00004651"/>
    </source>
</evidence>
<proteinExistence type="inferred from homology"/>
<dbReference type="SUPFAM" id="SSF161098">
    <property type="entry name" value="MetI-like"/>
    <property type="match status" value="1"/>
</dbReference>
<dbReference type="PROSITE" id="PS50928">
    <property type="entry name" value="ABC_TM1"/>
    <property type="match status" value="1"/>
</dbReference>
<keyword evidence="4 7" id="KW-0812">Transmembrane</keyword>
<comment type="similarity">
    <text evidence="7">Belongs to the binding-protein-dependent transport system permease family.</text>
</comment>
<dbReference type="Pfam" id="PF00528">
    <property type="entry name" value="BPD_transp_1"/>
    <property type="match status" value="1"/>
</dbReference>
<accession>A0A8S8XCY8</accession>
<evidence type="ECO:0000256" key="5">
    <source>
        <dbReference type="ARBA" id="ARBA00022989"/>
    </source>
</evidence>
<reference evidence="9" key="1">
    <citation type="submission" date="2021-02" db="EMBL/GenBank/DDBJ databases">
        <title>Genome sequence of Rhodospirillales sp. strain TMPK1 isolated from soil.</title>
        <authorList>
            <person name="Nakai R."/>
            <person name="Kusada H."/>
            <person name="Tamaki H."/>
        </authorList>
    </citation>
    <scope>NUCLEOTIDE SEQUENCE</scope>
    <source>
        <strain evidence="9">TMPK1</strain>
    </source>
</reference>
<feature type="transmembrane region" description="Helical" evidence="7">
    <location>
        <begin position="231"/>
        <end position="251"/>
    </location>
</feature>